<gene>
    <name evidence="2" type="ORF">H9L17_03860</name>
</gene>
<dbReference type="InterPro" id="IPR029068">
    <property type="entry name" value="Glyas_Bleomycin-R_OHBP_Dase"/>
</dbReference>
<evidence type="ECO:0000313" key="2">
    <source>
        <dbReference type="EMBL" id="QNN47297.1"/>
    </source>
</evidence>
<evidence type="ECO:0000259" key="1">
    <source>
        <dbReference type="PROSITE" id="PS51819"/>
    </source>
</evidence>
<sequence length="127" mass="14262">MNLATVEMKAFVPARDFAASLAFYAALGFEIPWPSDDLAYVRYGDASFLLQRFYVPEHAGNFMMHLLVEDADAWHAHVAASGVVERFGVRLSAPEDRPWRIRDFTLTDPSGVLWRIGHNLPVDGAVR</sequence>
<accession>A0A7G9QVC2</accession>
<reference evidence="2 3" key="1">
    <citation type="submission" date="2020-08" db="EMBL/GenBank/DDBJ databases">
        <title>Genome sequence of Thermomonas brevis KACC 16975T.</title>
        <authorList>
            <person name="Hyun D.-W."/>
            <person name="Bae J.-W."/>
        </authorList>
    </citation>
    <scope>NUCLEOTIDE SEQUENCE [LARGE SCALE GENOMIC DNA]</scope>
    <source>
        <strain evidence="2 3">KACC 16975</strain>
    </source>
</reference>
<feature type="domain" description="VOC" evidence="1">
    <location>
        <begin position="5"/>
        <end position="119"/>
    </location>
</feature>
<dbReference type="KEGG" id="tbv:H9L17_03860"/>
<dbReference type="AlphaFoldDB" id="A0A7G9QVC2"/>
<organism evidence="2 3">
    <name type="scientific">Thermomonas brevis</name>
    <dbReference type="NCBI Taxonomy" id="215691"/>
    <lineage>
        <taxon>Bacteria</taxon>
        <taxon>Pseudomonadati</taxon>
        <taxon>Pseudomonadota</taxon>
        <taxon>Gammaproteobacteria</taxon>
        <taxon>Lysobacterales</taxon>
        <taxon>Lysobacteraceae</taxon>
        <taxon>Thermomonas</taxon>
    </lineage>
</organism>
<dbReference type="SUPFAM" id="SSF54593">
    <property type="entry name" value="Glyoxalase/Bleomycin resistance protein/Dihydroxybiphenyl dioxygenase"/>
    <property type="match status" value="1"/>
</dbReference>
<dbReference type="Gene3D" id="3.10.180.10">
    <property type="entry name" value="2,3-Dihydroxybiphenyl 1,2-Dioxygenase, domain 1"/>
    <property type="match status" value="1"/>
</dbReference>
<dbReference type="InterPro" id="IPR004360">
    <property type="entry name" value="Glyas_Fos-R_dOase_dom"/>
</dbReference>
<dbReference type="InterPro" id="IPR037523">
    <property type="entry name" value="VOC_core"/>
</dbReference>
<dbReference type="RefSeq" id="WP_187571044.1">
    <property type="nucleotide sequence ID" value="NZ_CP060711.1"/>
</dbReference>
<dbReference type="Pfam" id="PF00903">
    <property type="entry name" value="Glyoxalase"/>
    <property type="match status" value="1"/>
</dbReference>
<name>A0A7G9QVC2_9GAMM</name>
<keyword evidence="3" id="KW-1185">Reference proteome</keyword>
<dbReference type="CDD" id="cd08356">
    <property type="entry name" value="VOC_CChe_VCA0619_like"/>
    <property type="match status" value="1"/>
</dbReference>
<protein>
    <submittedName>
        <fullName evidence="2">VOC family protein</fullName>
    </submittedName>
</protein>
<dbReference type="PROSITE" id="PS51819">
    <property type="entry name" value="VOC"/>
    <property type="match status" value="1"/>
</dbReference>
<dbReference type="Proteomes" id="UP000515977">
    <property type="component" value="Chromosome"/>
</dbReference>
<evidence type="ECO:0000313" key="3">
    <source>
        <dbReference type="Proteomes" id="UP000515977"/>
    </source>
</evidence>
<dbReference type="EMBL" id="CP060711">
    <property type="protein sequence ID" value="QNN47297.1"/>
    <property type="molecule type" value="Genomic_DNA"/>
</dbReference>
<proteinExistence type="predicted"/>